<dbReference type="OrthoDB" id="9800643at2"/>
<evidence type="ECO:0000256" key="5">
    <source>
        <dbReference type="HAMAP-Rule" id="MF_02126"/>
    </source>
</evidence>
<dbReference type="HAMAP" id="MF_02126">
    <property type="entry name" value="RF_methyltr_PrmC"/>
    <property type="match status" value="1"/>
</dbReference>
<evidence type="ECO:0000313" key="11">
    <source>
        <dbReference type="Proteomes" id="UP000297598"/>
    </source>
</evidence>
<gene>
    <name evidence="5 8" type="primary">prmC</name>
    <name evidence="9" type="ORF">BJR09_10090</name>
    <name evidence="8" type="ORF">NCTC13830_00884</name>
</gene>
<feature type="binding site" evidence="5">
    <location>
        <position position="184"/>
    </location>
    <ligand>
        <name>S-adenosyl-L-methionine</name>
        <dbReference type="ChEBI" id="CHEBI:59789"/>
    </ligand>
</feature>
<proteinExistence type="inferred from homology"/>
<dbReference type="PROSITE" id="PS00092">
    <property type="entry name" value="N6_MTASE"/>
    <property type="match status" value="1"/>
</dbReference>
<dbReference type="CDD" id="cd02440">
    <property type="entry name" value="AdoMet_MTases"/>
    <property type="match status" value="1"/>
</dbReference>
<reference evidence="8 10" key="1">
    <citation type="submission" date="2018-06" db="EMBL/GenBank/DDBJ databases">
        <authorList>
            <consortium name="Pathogen Informatics"/>
            <person name="Doyle S."/>
        </authorList>
    </citation>
    <scope>NUCLEOTIDE SEQUENCE [LARGE SCALE GENOMIC DNA]</scope>
    <source>
        <strain evidence="8 10">NCTC13830</strain>
    </source>
</reference>
<dbReference type="InterPro" id="IPR029063">
    <property type="entry name" value="SAM-dependent_MTases_sf"/>
</dbReference>
<evidence type="ECO:0000313" key="10">
    <source>
        <dbReference type="Proteomes" id="UP000254047"/>
    </source>
</evidence>
<evidence type="ECO:0000256" key="2">
    <source>
        <dbReference type="ARBA" id="ARBA00022679"/>
    </source>
</evidence>
<evidence type="ECO:0000256" key="1">
    <source>
        <dbReference type="ARBA" id="ARBA00022603"/>
    </source>
</evidence>
<keyword evidence="11" id="KW-1185">Reference proteome</keyword>
<dbReference type="InterPro" id="IPR050320">
    <property type="entry name" value="N5-glutamine_MTase"/>
</dbReference>
<dbReference type="GO" id="GO:0003676">
    <property type="term" value="F:nucleic acid binding"/>
    <property type="evidence" value="ECO:0007669"/>
    <property type="project" value="InterPro"/>
</dbReference>
<evidence type="ECO:0000256" key="3">
    <source>
        <dbReference type="ARBA" id="ARBA00022691"/>
    </source>
</evidence>
<feature type="domain" description="Release factor glutamine methyltransferase N-terminal" evidence="7">
    <location>
        <begin position="10"/>
        <end position="74"/>
    </location>
</feature>
<dbReference type="InterPro" id="IPR007848">
    <property type="entry name" value="Small_mtfrase_dom"/>
</dbReference>
<accession>A0A5F1AXQ1</accession>
<comment type="function">
    <text evidence="5">Methylates the class 1 translation termination release factors RF1/PrfA and RF2/PrfB on the glutamine residue of the universally conserved GGQ motif.</text>
</comment>
<dbReference type="GO" id="GO:0102559">
    <property type="term" value="F:peptide chain release factor N(5)-glutamine methyltransferase activity"/>
    <property type="evidence" value="ECO:0007669"/>
    <property type="project" value="UniProtKB-EC"/>
</dbReference>
<evidence type="ECO:0000313" key="8">
    <source>
        <dbReference type="EMBL" id="SUM43348.1"/>
    </source>
</evidence>
<keyword evidence="3 5" id="KW-0949">S-adenosyl-L-methionine</keyword>
<evidence type="ECO:0000259" key="7">
    <source>
        <dbReference type="Pfam" id="PF17827"/>
    </source>
</evidence>
<accession>A0A380FZD5</accession>
<dbReference type="InterPro" id="IPR040758">
    <property type="entry name" value="PrmC_N"/>
</dbReference>
<keyword evidence="2 5" id="KW-0808">Transferase</keyword>
<name>A0A380FZD5_9STAP</name>
<dbReference type="RefSeq" id="WP_103298953.1">
    <property type="nucleotide sequence ID" value="NZ_AP040368.1"/>
</dbReference>
<reference evidence="9 11" key="2">
    <citation type="submission" date="2019-04" db="EMBL/GenBank/DDBJ databases">
        <title>Genomic characterization of Staphylococcus petrasii strains.</title>
        <authorList>
            <person name="Vrbovska V."/>
            <person name="Kovarovic V."/>
            <person name="Maslanova I."/>
            <person name="Indrakova A."/>
            <person name="Petras P."/>
            <person name="Sedo O."/>
            <person name="Svec P."/>
            <person name="Fisarova L."/>
            <person name="Sedlacek I."/>
            <person name="Doskar J."/>
            <person name="Pantucek R."/>
        </authorList>
    </citation>
    <scope>NUCLEOTIDE SEQUENCE [LARGE SCALE GENOMIC DNA]</scope>
    <source>
        <strain evidence="9 11">P5404</strain>
    </source>
</reference>
<dbReference type="EMBL" id="UHDO01000001">
    <property type="protein sequence ID" value="SUM43348.1"/>
    <property type="molecule type" value="Genomic_DNA"/>
</dbReference>
<dbReference type="SUPFAM" id="SSF53335">
    <property type="entry name" value="S-adenosyl-L-methionine-dependent methyltransferases"/>
    <property type="match status" value="1"/>
</dbReference>
<dbReference type="InterPro" id="IPR004556">
    <property type="entry name" value="HemK-like"/>
</dbReference>
<organism evidence="8 10">
    <name type="scientific">Staphylococcus petrasii</name>
    <dbReference type="NCBI Taxonomy" id="1276936"/>
    <lineage>
        <taxon>Bacteria</taxon>
        <taxon>Bacillati</taxon>
        <taxon>Bacillota</taxon>
        <taxon>Bacilli</taxon>
        <taxon>Bacillales</taxon>
        <taxon>Staphylococcaceae</taxon>
        <taxon>Staphylococcus</taxon>
    </lineage>
</organism>
<comment type="similarity">
    <text evidence="5">Belongs to the protein N5-glutamine methyltransferase family. PrmC subfamily.</text>
</comment>
<evidence type="ECO:0000256" key="4">
    <source>
        <dbReference type="ARBA" id="ARBA00048391"/>
    </source>
</evidence>
<dbReference type="NCBIfam" id="TIGR00536">
    <property type="entry name" value="hemK_fam"/>
    <property type="match status" value="1"/>
</dbReference>
<dbReference type="PANTHER" id="PTHR18895:SF74">
    <property type="entry name" value="MTRF1L RELEASE FACTOR GLUTAMINE METHYLTRANSFERASE"/>
    <property type="match status" value="1"/>
</dbReference>
<feature type="binding site" evidence="5">
    <location>
        <begin position="117"/>
        <end position="121"/>
    </location>
    <ligand>
        <name>S-adenosyl-L-methionine</name>
        <dbReference type="ChEBI" id="CHEBI:59789"/>
    </ligand>
</feature>
<keyword evidence="1 5" id="KW-0489">Methyltransferase</keyword>
<sequence length="279" mass="31831">MASFKDKLTEAIQLAKNKGFEQSRAEWLMLDLFGWSRTDYLMHMYDEMNEAEEAKFSLAVERMLLGEPIQYIVGFQMFYGLQFQVNAHCLIPRPETEEVMLHFLEHVKEEATVVDIGTGSGALAVSLKKLNPKLNVVATDVVQETLDLAKDNAYHHNADIEFLHGDALKPLIKNNIKVDGLISNPPYIDYEEVHSMADTVVKYEPHVALFAKNKGYAIYESILNDLPKVLNEDAYVTFEIGYNQGEILKELILKKYPNLSVNVIKDINGIDRIVSFEWK</sequence>
<dbReference type="Pfam" id="PF17827">
    <property type="entry name" value="PrmC_N"/>
    <property type="match status" value="1"/>
</dbReference>
<protein>
    <recommendedName>
        <fullName evidence="5">Release factor glutamine methyltransferase</fullName>
        <shortName evidence="5">RF MTase</shortName>
        <ecNumber evidence="5">2.1.1.297</ecNumber>
    </recommendedName>
    <alternativeName>
        <fullName evidence="5">N5-glutamine methyltransferase PrmC</fullName>
    </alternativeName>
    <alternativeName>
        <fullName evidence="5">Protein-(glutamine-N5) MTase PrmC</fullName>
    </alternativeName>
    <alternativeName>
        <fullName evidence="5">Protein-glutamine N-methyltransferase PrmC</fullName>
    </alternativeName>
</protein>
<dbReference type="Proteomes" id="UP000297598">
    <property type="component" value="Unassembled WGS sequence"/>
</dbReference>
<dbReference type="AlphaFoldDB" id="A0A380FZD5"/>
<dbReference type="Gene3D" id="3.40.50.150">
    <property type="entry name" value="Vaccinia Virus protein VP39"/>
    <property type="match status" value="1"/>
</dbReference>
<dbReference type="InterPro" id="IPR002052">
    <property type="entry name" value="DNA_methylase_N6_adenine_CS"/>
</dbReference>
<dbReference type="Proteomes" id="UP000254047">
    <property type="component" value="Unassembled WGS sequence"/>
</dbReference>
<feature type="binding site" evidence="5">
    <location>
        <position position="140"/>
    </location>
    <ligand>
        <name>S-adenosyl-L-methionine</name>
        <dbReference type="ChEBI" id="CHEBI:59789"/>
    </ligand>
</feature>
<comment type="catalytic activity">
    <reaction evidence="4 5">
        <text>L-glutaminyl-[peptide chain release factor] + S-adenosyl-L-methionine = N(5)-methyl-L-glutaminyl-[peptide chain release factor] + S-adenosyl-L-homocysteine + H(+)</text>
        <dbReference type="Rhea" id="RHEA:42896"/>
        <dbReference type="Rhea" id="RHEA-COMP:10271"/>
        <dbReference type="Rhea" id="RHEA-COMP:10272"/>
        <dbReference type="ChEBI" id="CHEBI:15378"/>
        <dbReference type="ChEBI" id="CHEBI:30011"/>
        <dbReference type="ChEBI" id="CHEBI:57856"/>
        <dbReference type="ChEBI" id="CHEBI:59789"/>
        <dbReference type="ChEBI" id="CHEBI:61891"/>
        <dbReference type="EC" id="2.1.1.297"/>
    </reaction>
</comment>
<feature type="domain" description="Methyltransferase small" evidence="6">
    <location>
        <begin position="103"/>
        <end position="194"/>
    </location>
</feature>
<dbReference type="GeneID" id="48901661"/>
<dbReference type="EC" id="2.1.1.297" evidence="5"/>
<feature type="binding site" evidence="5">
    <location>
        <begin position="184"/>
        <end position="187"/>
    </location>
    <ligand>
        <name>substrate</name>
    </ligand>
</feature>
<dbReference type="NCBIfam" id="TIGR03534">
    <property type="entry name" value="RF_mod_PrmC"/>
    <property type="match status" value="1"/>
</dbReference>
<dbReference type="GO" id="GO:0032259">
    <property type="term" value="P:methylation"/>
    <property type="evidence" value="ECO:0007669"/>
    <property type="project" value="UniProtKB-KW"/>
</dbReference>
<dbReference type="Gene3D" id="1.10.8.10">
    <property type="entry name" value="DNA helicase RuvA subunit, C-terminal domain"/>
    <property type="match status" value="1"/>
</dbReference>
<dbReference type="Pfam" id="PF05175">
    <property type="entry name" value="MTS"/>
    <property type="match status" value="1"/>
</dbReference>
<evidence type="ECO:0000259" key="6">
    <source>
        <dbReference type="Pfam" id="PF05175"/>
    </source>
</evidence>
<dbReference type="InterPro" id="IPR019874">
    <property type="entry name" value="RF_methyltr_PrmC"/>
</dbReference>
<comment type="caution">
    <text evidence="5">Lacks conserved residue(s) required for the propagation of feature annotation.</text>
</comment>
<dbReference type="PANTHER" id="PTHR18895">
    <property type="entry name" value="HEMK METHYLTRANSFERASE"/>
    <property type="match status" value="1"/>
</dbReference>
<evidence type="ECO:0000313" key="9">
    <source>
        <dbReference type="EMBL" id="TGE16033.1"/>
    </source>
</evidence>
<dbReference type="EMBL" id="SRLS01000017">
    <property type="protein sequence ID" value="TGE16033.1"/>
    <property type="molecule type" value="Genomic_DNA"/>
</dbReference>